<keyword evidence="2" id="KW-1185">Reference proteome</keyword>
<dbReference type="PANTHER" id="PTHR33116">
    <property type="entry name" value="REVERSE TRANSCRIPTASE ZINC-BINDING DOMAIN-CONTAINING PROTEIN-RELATED-RELATED"/>
    <property type="match status" value="1"/>
</dbReference>
<dbReference type="EMBL" id="JACXVP010000006">
    <property type="protein sequence ID" value="KAG5599773.1"/>
    <property type="molecule type" value="Genomic_DNA"/>
</dbReference>
<evidence type="ECO:0000313" key="1">
    <source>
        <dbReference type="EMBL" id="KAG5599773.1"/>
    </source>
</evidence>
<proteinExistence type="predicted"/>
<protein>
    <submittedName>
        <fullName evidence="1">Uncharacterized protein</fullName>
    </submittedName>
</protein>
<dbReference type="OrthoDB" id="691901at2759"/>
<organism evidence="1 2">
    <name type="scientific">Solanum commersonii</name>
    <name type="common">Commerson's wild potato</name>
    <name type="synonym">Commerson's nightshade</name>
    <dbReference type="NCBI Taxonomy" id="4109"/>
    <lineage>
        <taxon>Eukaryota</taxon>
        <taxon>Viridiplantae</taxon>
        <taxon>Streptophyta</taxon>
        <taxon>Embryophyta</taxon>
        <taxon>Tracheophyta</taxon>
        <taxon>Spermatophyta</taxon>
        <taxon>Magnoliopsida</taxon>
        <taxon>eudicotyledons</taxon>
        <taxon>Gunneridae</taxon>
        <taxon>Pentapetalae</taxon>
        <taxon>asterids</taxon>
        <taxon>lamiids</taxon>
        <taxon>Solanales</taxon>
        <taxon>Solanaceae</taxon>
        <taxon>Solanoideae</taxon>
        <taxon>Solaneae</taxon>
        <taxon>Solanum</taxon>
    </lineage>
</organism>
<evidence type="ECO:0000313" key="2">
    <source>
        <dbReference type="Proteomes" id="UP000824120"/>
    </source>
</evidence>
<accession>A0A9J5YIA8</accession>
<dbReference type="PANTHER" id="PTHR33116:SF82">
    <property type="entry name" value="RNASE H FAMILY PROTEIN"/>
    <property type="match status" value="1"/>
</dbReference>
<comment type="caution">
    <text evidence="1">The sequence shown here is derived from an EMBL/GenBank/DDBJ whole genome shotgun (WGS) entry which is preliminary data.</text>
</comment>
<sequence length="448" mass="52086">MQDVFIFNKSLRVKTSSSMKGLLTVSLECSIKIIMTSRQQVNKDKSHFLVHSNAFNSTKVRITLITGFKQKEVVNRITWWKEKILSYRGRCTLVKHVLQSLPIHLISTISPLSTVIKQIQSLLADFFLGWTNDKRKYHWSSWKNLSFPYEEGGIGMRNLQERSNPISKKWETDESLTWKHLMQNKVRIEKHIHWKINSGTCSFWWDNWLGVGPLANFSNERNRFNNSTVPDFLIEGQWNMEMVLQQASYSMCGSLILIEISLVPPLGMVSGKKETRLIFTPLFGIKTSLLNVPFCCGGFGNDPATCFCCDRPGWDTIEHIFNTGNFSIHIWRYFAVHTGVNIDHIPLIHLIMRWWSTKHNNEAHKCARKYGGKQSNASRVKYAVYKDNYKLMINTFPYIKWSSNWRDLIKQAENCFHDTKVTIVSWQRPPDQWVKLNTNGSTLNNPEE</sequence>
<gene>
    <name evidence="1" type="ORF">H5410_031143</name>
</gene>
<dbReference type="AlphaFoldDB" id="A0A9J5YIA8"/>
<dbReference type="Proteomes" id="UP000824120">
    <property type="component" value="Chromosome 6"/>
</dbReference>
<reference evidence="1 2" key="1">
    <citation type="submission" date="2020-09" db="EMBL/GenBank/DDBJ databases">
        <title>De no assembly of potato wild relative species, Solanum commersonii.</title>
        <authorList>
            <person name="Cho K."/>
        </authorList>
    </citation>
    <scope>NUCLEOTIDE SEQUENCE [LARGE SCALE GENOMIC DNA]</scope>
    <source>
        <strain evidence="1">LZ3.2</strain>
        <tissue evidence="1">Leaf</tissue>
    </source>
</reference>
<name>A0A9J5YIA8_SOLCO</name>